<keyword evidence="2" id="KW-1185">Reference proteome</keyword>
<accession>A0A392USD5</accession>
<dbReference type="Proteomes" id="UP000265520">
    <property type="component" value="Unassembled WGS sequence"/>
</dbReference>
<sequence>VLPFPHSDRFLQNVDPALGGVTADASHPHHPLSRSHDCNLLQSFAGLTDWICVSLLEMCFIGTNAVLF</sequence>
<name>A0A392USD5_9FABA</name>
<evidence type="ECO:0000313" key="2">
    <source>
        <dbReference type="Proteomes" id="UP000265520"/>
    </source>
</evidence>
<feature type="non-terminal residue" evidence="1">
    <location>
        <position position="1"/>
    </location>
</feature>
<evidence type="ECO:0000313" key="1">
    <source>
        <dbReference type="EMBL" id="MCI75406.1"/>
    </source>
</evidence>
<organism evidence="1 2">
    <name type="scientific">Trifolium medium</name>
    <dbReference type="NCBI Taxonomy" id="97028"/>
    <lineage>
        <taxon>Eukaryota</taxon>
        <taxon>Viridiplantae</taxon>
        <taxon>Streptophyta</taxon>
        <taxon>Embryophyta</taxon>
        <taxon>Tracheophyta</taxon>
        <taxon>Spermatophyta</taxon>
        <taxon>Magnoliopsida</taxon>
        <taxon>eudicotyledons</taxon>
        <taxon>Gunneridae</taxon>
        <taxon>Pentapetalae</taxon>
        <taxon>rosids</taxon>
        <taxon>fabids</taxon>
        <taxon>Fabales</taxon>
        <taxon>Fabaceae</taxon>
        <taxon>Papilionoideae</taxon>
        <taxon>50 kb inversion clade</taxon>
        <taxon>NPAAA clade</taxon>
        <taxon>Hologalegina</taxon>
        <taxon>IRL clade</taxon>
        <taxon>Trifolieae</taxon>
        <taxon>Trifolium</taxon>
    </lineage>
</organism>
<dbReference type="AlphaFoldDB" id="A0A392USD5"/>
<comment type="caution">
    <text evidence="1">The sequence shown here is derived from an EMBL/GenBank/DDBJ whole genome shotgun (WGS) entry which is preliminary data.</text>
</comment>
<proteinExistence type="predicted"/>
<reference evidence="1 2" key="1">
    <citation type="journal article" date="2018" name="Front. Plant Sci.">
        <title>Red Clover (Trifolium pratense) and Zigzag Clover (T. medium) - A Picture of Genomic Similarities and Differences.</title>
        <authorList>
            <person name="Dluhosova J."/>
            <person name="Istvanek J."/>
            <person name="Nedelnik J."/>
            <person name="Repkova J."/>
        </authorList>
    </citation>
    <scope>NUCLEOTIDE SEQUENCE [LARGE SCALE GENOMIC DNA]</scope>
    <source>
        <strain evidence="2">cv. 10/8</strain>
        <tissue evidence="1">Leaf</tissue>
    </source>
</reference>
<dbReference type="EMBL" id="LXQA010882064">
    <property type="protein sequence ID" value="MCI75406.1"/>
    <property type="molecule type" value="Genomic_DNA"/>
</dbReference>
<protein>
    <submittedName>
        <fullName evidence="1">Uncharacterized protein</fullName>
    </submittedName>
</protein>